<comment type="caution">
    <text evidence="1">The sequence shown here is derived from an EMBL/GenBank/DDBJ whole genome shotgun (WGS) entry which is preliminary data.</text>
</comment>
<dbReference type="EMBL" id="BAAAPE010000032">
    <property type="protein sequence ID" value="GAA2105315.1"/>
    <property type="molecule type" value="Genomic_DNA"/>
</dbReference>
<dbReference type="Proteomes" id="UP001500016">
    <property type="component" value="Unassembled WGS sequence"/>
</dbReference>
<evidence type="ECO:0000313" key="2">
    <source>
        <dbReference type="Proteomes" id="UP001500016"/>
    </source>
</evidence>
<organism evidence="1 2">
    <name type="scientific">Streptomyces albiaxialis</name>
    <dbReference type="NCBI Taxonomy" id="329523"/>
    <lineage>
        <taxon>Bacteria</taxon>
        <taxon>Bacillati</taxon>
        <taxon>Actinomycetota</taxon>
        <taxon>Actinomycetes</taxon>
        <taxon>Kitasatosporales</taxon>
        <taxon>Streptomycetaceae</taxon>
        <taxon>Streptomyces</taxon>
    </lineage>
</organism>
<dbReference type="SUPFAM" id="SSF140453">
    <property type="entry name" value="EsxAB dimer-like"/>
    <property type="match status" value="1"/>
</dbReference>
<evidence type="ECO:0008006" key="3">
    <source>
        <dbReference type="Google" id="ProtNLM"/>
    </source>
</evidence>
<evidence type="ECO:0000313" key="1">
    <source>
        <dbReference type="EMBL" id="GAA2105315.1"/>
    </source>
</evidence>
<protein>
    <recommendedName>
        <fullName evidence="3">AG2 protein</fullName>
    </recommendedName>
</protein>
<dbReference type="InterPro" id="IPR036689">
    <property type="entry name" value="ESAT-6-like_sf"/>
</dbReference>
<gene>
    <name evidence="1" type="ORF">GCM10009801_81610</name>
</gene>
<reference evidence="1 2" key="1">
    <citation type="journal article" date="2019" name="Int. J. Syst. Evol. Microbiol.">
        <title>The Global Catalogue of Microorganisms (GCM) 10K type strain sequencing project: providing services to taxonomists for standard genome sequencing and annotation.</title>
        <authorList>
            <consortium name="The Broad Institute Genomics Platform"/>
            <consortium name="The Broad Institute Genome Sequencing Center for Infectious Disease"/>
            <person name="Wu L."/>
            <person name="Ma J."/>
        </authorList>
    </citation>
    <scope>NUCLEOTIDE SEQUENCE [LARGE SCALE GENOMIC DNA]</scope>
    <source>
        <strain evidence="1 2">JCM 15478</strain>
    </source>
</reference>
<name>A0ABN2X6K2_9ACTN</name>
<dbReference type="RefSeq" id="WP_344535896.1">
    <property type="nucleotide sequence ID" value="NZ_BAAAPE010000032.1"/>
</dbReference>
<proteinExistence type="predicted"/>
<sequence length="795" mass="86212">MQLTYHDIMNADLSALTTAAGEWRKMAEGCETVRNNYRDHVRTKLKGWSGDASTSFWLSSNTTLHELSAAKTQAEKVASLLDDAHERLVEARKHLTSVRDAAIEEGGMKVDEYGKCTTDTSKLLTKDVDGAASNPVRMHAEAKWTRRIQKAVQHVDDTDYDNMLALKAAAKDTDGKGDKNGFNSRAVGDVEKYAAQRSADLAMRLNADKDGGGLTPKERHELQVHMRSNATDPEFSRPFLKGLGGDGAEGTIKLANALTVLQAKEHGEPDAAQYRSLEKSLATNVASATAVPRFEDKNGKKLALGSEAYGKKYAAWLNGKDGAFYQDWRKEMQRVGAKEWSTPSGLPPNPAYADPKARGYQTLATLMKHGDGYSAQMLHDLGDDIHAAEKKDKDIWDNSSNFPKGDLETDPYDAVLGLMAKEPETAASYLDPSSDSYTPEGANSAHNDRLEYLVKYRDWESINGSEPPVDPEDKKALDKDAYDGFEAALKAGATGRMPEEQAATIPPHHSAANARIMDKTVQLFGEHPSLIRKEGEKVGDFLHLRPALGDMAADYSGDIQRKMYPNPDLPVNGATAKLEDGLTSFLGSIARDPHSYGAITAAQQTYTAHHLQEVAKGITPDLTEAEIRARSADATQAGARVSGIMAEAKADSIYEEKIADARSSNEKVEEASKWANRFASLATGGAIGGPHGSALAIPPAGWAQEDLNKIIMDHIQKDVPEVTYDAENKAQLIFDDSRDLTMRTAWSLANEAGRAQDLDKDSLDALRQGAGIRAEDAYTSGTNAARAHGAAPAKS</sequence>
<accession>A0ABN2X6K2</accession>
<keyword evidence="2" id="KW-1185">Reference proteome</keyword>